<dbReference type="AlphaFoldDB" id="H6NTS3"/>
<keyword evidence="1" id="KW-0472">Membrane</keyword>
<evidence type="ECO:0000313" key="2">
    <source>
        <dbReference type="EMBL" id="AFC27667.1"/>
    </source>
</evidence>
<dbReference type="HOGENOM" id="CLU_3313864_0_0_9"/>
<dbReference type="KEGG" id="pmq:PM3016_707"/>
<proteinExistence type="predicted"/>
<dbReference type="EMBL" id="CP003235">
    <property type="protein sequence ID" value="AFC27667.1"/>
    <property type="molecule type" value="Genomic_DNA"/>
</dbReference>
<keyword evidence="3" id="KW-1185">Reference proteome</keyword>
<gene>
    <name evidence="2" type="ORF">PM3016_707</name>
</gene>
<organism evidence="2 3">
    <name type="scientific">Paenibacillus mucilaginosus 3016</name>
    <dbReference type="NCBI Taxonomy" id="1116391"/>
    <lineage>
        <taxon>Bacteria</taxon>
        <taxon>Bacillati</taxon>
        <taxon>Bacillota</taxon>
        <taxon>Bacilli</taxon>
        <taxon>Bacillales</taxon>
        <taxon>Paenibacillaceae</taxon>
        <taxon>Paenibacillus</taxon>
    </lineage>
</organism>
<keyword evidence="1" id="KW-0812">Transmembrane</keyword>
<reference evidence="2 3" key="1">
    <citation type="journal article" date="2012" name="J. Bacteriol.">
        <title>Complete Genome Sequence of Paenibacillus mucilaginosus 3016, a Bacterium Functional as Microbial Fertilizer.</title>
        <authorList>
            <person name="Ma M."/>
            <person name="Wang Z."/>
            <person name="Li L."/>
            <person name="Jiang X."/>
            <person name="Guan D."/>
            <person name="Cao F."/>
            <person name="Chen H."/>
            <person name="Wang X."/>
            <person name="Shen D."/>
            <person name="Du B."/>
            <person name="Li J."/>
        </authorList>
    </citation>
    <scope>NUCLEOTIDE SEQUENCE [LARGE SCALE GENOMIC DNA]</scope>
    <source>
        <strain evidence="2 3">3016</strain>
    </source>
</reference>
<evidence type="ECO:0000313" key="3">
    <source>
        <dbReference type="Proteomes" id="UP000007523"/>
    </source>
</evidence>
<accession>H6NTS3</accession>
<protein>
    <submittedName>
        <fullName evidence="2">Uncharacterized protein</fullName>
    </submittedName>
</protein>
<keyword evidence="1" id="KW-1133">Transmembrane helix</keyword>
<sequence>MSVWPIAIMIGLGIVSAVYFIRRVPPDPGDTREDLDDLY</sequence>
<dbReference type="Proteomes" id="UP000007523">
    <property type="component" value="Chromosome"/>
</dbReference>
<evidence type="ECO:0000256" key="1">
    <source>
        <dbReference type="SAM" id="Phobius"/>
    </source>
</evidence>
<feature type="transmembrane region" description="Helical" evidence="1">
    <location>
        <begin position="6"/>
        <end position="22"/>
    </location>
</feature>
<name>H6NTS3_9BACL</name>